<gene>
    <name evidence="2" type="ORF">HHK36_001523</name>
</gene>
<dbReference type="GO" id="GO:0009416">
    <property type="term" value="P:response to light stimulus"/>
    <property type="evidence" value="ECO:0007669"/>
    <property type="project" value="InterPro"/>
</dbReference>
<evidence type="ECO:0000313" key="2">
    <source>
        <dbReference type="EMBL" id="KAF8413532.1"/>
    </source>
</evidence>
<dbReference type="GO" id="GO:0009507">
    <property type="term" value="C:chloroplast"/>
    <property type="evidence" value="ECO:0007669"/>
    <property type="project" value="InterPro"/>
</dbReference>
<dbReference type="EMBL" id="JABCRI010000001">
    <property type="protein sequence ID" value="KAF8413532.1"/>
    <property type="molecule type" value="Genomic_DNA"/>
</dbReference>
<dbReference type="GO" id="GO:0005634">
    <property type="term" value="C:nucleus"/>
    <property type="evidence" value="ECO:0007669"/>
    <property type="project" value="InterPro"/>
</dbReference>
<dbReference type="GO" id="GO:0090228">
    <property type="term" value="P:positive regulation of red or far-red light signaling pathway"/>
    <property type="evidence" value="ECO:0007669"/>
    <property type="project" value="InterPro"/>
</dbReference>
<keyword evidence="3" id="KW-1185">Reference proteome</keyword>
<dbReference type="PANTHER" id="PTHR35720">
    <property type="entry name" value="PROTEIN PLASTID TRANSCRIPTIONALLY ACTIVE 12, CHLOROPLASTIC"/>
    <property type="match status" value="1"/>
</dbReference>
<evidence type="ECO:0000256" key="1">
    <source>
        <dbReference type="SAM" id="MobiDB-lite"/>
    </source>
</evidence>
<sequence>MEEPADGISVDGGSSSRPPDPKASYAQVLGNRSRSTLHGGSHGPIRMDPILASKKLSIPVGGASLSPWCEASEVAGDLSEGVVSSNPVDLVLSGGDMVVGDLLGDALEVQMEGSHESLVVEGCEELAAKPGDAFVVEFRSQVAFPSAEAVAGEGGQHSPIPELASPNPVSEVSSSPILAPSSFFIPCIGDVISPVRETAVGGCIKRAIGLEPGHAGPSRRGEGEGSISQIDYSFQGLSILISSKSFSWASLTEMASLSATWLYQDRGLRGFVSADGLGVGKSPFLRLQTSFVGSFTSGKVQVNVGLNNNPFERRVSLLPCVKCAKKDGSFDPLSVERPPYYSYMDSTSGQLEPASGARASIPGQEYWPEGTASRVKAAKAPEPTGKSSGAPSNGKNPGSRRKKFKTSVAAPESSILSVDSSDPETLETSDDILEEAKNLSTEYVVYQSEPDEESISAYELDKKHGHPHPFIDPQVKKPIEEPLTSEELWWNWRKPDKEQWSRWQRRRPDVETVFVKAMAETGQIKLYGDDPTLTETSLYRARRHLFKEERSLDLHGNLAMTVAVFLVLN</sequence>
<comment type="caution">
    <text evidence="2">The sequence shown here is derived from an EMBL/GenBank/DDBJ whole genome shotgun (WGS) entry which is preliminary data.</text>
</comment>
<evidence type="ECO:0000313" key="3">
    <source>
        <dbReference type="Proteomes" id="UP000655225"/>
    </source>
</evidence>
<reference evidence="2 3" key="1">
    <citation type="submission" date="2020-04" db="EMBL/GenBank/DDBJ databases">
        <title>Plant Genome Project.</title>
        <authorList>
            <person name="Zhang R.-G."/>
        </authorList>
    </citation>
    <scope>NUCLEOTIDE SEQUENCE [LARGE SCALE GENOMIC DNA]</scope>
    <source>
        <strain evidence="2">YNK0</strain>
        <tissue evidence="2">Leaf</tissue>
    </source>
</reference>
<protein>
    <submittedName>
        <fullName evidence="2">Uncharacterized protein</fullName>
    </submittedName>
</protein>
<dbReference type="PANTHER" id="PTHR35720:SF1">
    <property type="entry name" value="PROTEIN PLASTID TRANSCRIPTIONALLY ACTIVE 12, CHLOROPLASTIC"/>
    <property type="match status" value="1"/>
</dbReference>
<feature type="region of interest" description="Disordered" evidence="1">
    <location>
        <begin position="1"/>
        <end position="45"/>
    </location>
</feature>
<dbReference type="Proteomes" id="UP000655225">
    <property type="component" value="Unassembled WGS sequence"/>
</dbReference>
<accession>A0A834ZW75</accession>
<feature type="region of interest" description="Disordered" evidence="1">
    <location>
        <begin position="344"/>
        <end position="428"/>
    </location>
</feature>
<proteinExistence type="predicted"/>
<dbReference type="GO" id="GO:0042793">
    <property type="term" value="P:plastid transcription"/>
    <property type="evidence" value="ECO:0007669"/>
    <property type="project" value="TreeGrafter"/>
</dbReference>
<dbReference type="InterPro" id="IPR034581">
    <property type="entry name" value="PTAC12"/>
</dbReference>
<dbReference type="AlphaFoldDB" id="A0A834ZW75"/>
<organism evidence="2 3">
    <name type="scientific">Tetracentron sinense</name>
    <name type="common">Spur-leaf</name>
    <dbReference type="NCBI Taxonomy" id="13715"/>
    <lineage>
        <taxon>Eukaryota</taxon>
        <taxon>Viridiplantae</taxon>
        <taxon>Streptophyta</taxon>
        <taxon>Embryophyta</taxon>
        <taxon>Tracheophyta</taxon>
        <taxon>Spermatophyta</taxon>
        <taxon>Magnoliopsida</taxon>
        <taxon>Trochodendrales</taxon>
        <taxon>Trochodendraceae</taxon>
        <taxon>Tetracentron</taxon>
    </lineage>
</organism>
<dbReference type="OrthoDB" id="2019670at2759"/>
<dbReference type="GO" id="GO:0045893">
    <property type="term" value="P:positive regulation of DNA-templated transcription"/>
    <property type="evidence" value="ECO:0007669"/>
    <property type="project" value="TreeGrafter"/>
</dbReference>
<feature type="compositionally biased region" description="Polar residues" evidence="1">
    <location>
        <begin position="385"/>
        <end position="396"/>
    </location>
</feature>
<name>A0A834ZW75_TETSI</name>